<gene>
    <name evidence="2" type="ORF">SAMEA1982600_03764</name>
</gene>
<name>A0A157QNH8_9BORD</name>
<organism evidence="2 3">
    <name type="scientific">Bordetella ansorpii</name>
    <dbReference type="NCBI Taxonomy" id="288768"/>
    <lineage>
        <taxon>Bacteria</taxon>
        <taxon>Pseudomonadati</taxon>
        <taxon>Pseudomonadota</taxon>
        <taxon>Betaproteobacteria</taxon>
        <taxon>Burkholderiales</taxon>
        <taxon>Alcaligenaceae</taxon>
        <taxon>Bordetella</taxon>
    </lineage>
</organism>
<protein>
    <submittedName>
        <fullName evidence="2">Transposase domain (DUF772)</fullName>
    </submittedName>
</protein>
<evidence type="ECO:0000313" key="2">
    <source>
        <dbReference type="EMBL" id="SAI47116.1"/>
    </source>
</evidence>
<dbReference type="AlphaFoldDB" id="A0A157QNH8"/>
<sequence length="229" mass="26011">MGRGKKRAGRPDDRAQGASIDLCKRRFSTRELNRHLGALLLLATKQPVLIDRYGQPYVWLVSHDTWVETGVTVDDYVSGRHPLVAVAATVDPIIDQHSTFLRNLKVRHRLQIPPGALLRALMLQALYSVPTEGALYDQIGSDMAFRRFVGLGIKERLWDLSRLTREMRVMLRSHHAVLVLQLLLRSAAPVAQRPENGLNLNGALVRAWMMRHREFDLSMPAREWLPGMV</sequence>
<dbReference type="Proteomes" id="UP000077037">
    <property type="component" value="Unassembled WGS sequence"/>
</dbReference>
<proteinExistence type="predicted"/>
<dbReference type="Pfam" id="PF05598">
    <property type="entry name" value="DUF772"/>
    <property type="match status" value="1"/>
</dbReference>
<feature type="domain" description="Transposase InsH N-terminal" evidence="1">
    <location>
        <begin position="73"/>
        <end position="165"/>
    </location>
</feature>
<evidence type="ECO:0000313" key="3">
    <source>
        <dbReference type="Proteomes" id="UP000077037"/>
    </source>
</evidence>
<dbReference type="InterPro" id="IPR008490">
    <property type="entry name" value="Transposase_InsH_N"/>
</dbReference>
<accession>A0A157QNH8</accession>
<evidence type="ECO:0000259" key="1">
    <source>
        <dbReference type="Pfam" id="PF05598"/>
    </source>
</evidence>
<dbReference type="EMBL" id="FKBS01000025">
    <property type="protein sequence ID" value="SAI47116.1"/>
    <property type="molecule type" value="Genomic_DNA"/>
</dbReference>
<reference evidence="2 3" key="1">
    <citation type="submission" date="2016-03" db="EMBL/GenBank/DDBJ databases">
        <authorList>
            <consortium name="Pathogen Informatics"/>
        </authorList>
    </citation>
    <scope>NUCLEOTIDE SEQUENCE [LARGE SCALE GENOMIC DNA]</scope>
    <source>
        <strain evidence="2 3">NCTC13364</strain>
    </source>
</reference>